<evidence type="ECO:0000259" key="8">
    <source>
        <dbReference type="Pfam" id="PF00931"/>
    </source>
</evidence>
<evidence type="ECO:0000256" key="6">
    <source>
        <dbReference type="ARBA" id="ARBA00023054"/>
    </source>
</evidence>
<dbReference type="InterPro" id="IPR032675">
    <property type="entry name" value="LRR_dom_sf"/>
</dbReference>
<name>J3N074_ORYBR</name>
<keyword evidence="4" id="KW-0547">Nucleotide-binding</keyword>
<evidence type="ECO:0000256" key="1">
    <source>
        <dbReference type="ARBA" id="ARBA00008894"/>
    </source>
</evidence>
<dbReference type="STRING" id="4533.J3N074"/>
<dbReference type="HOGENOM" id="CLU_000837_25_2_1"/>
<dbReference type="Pfam" id="PF23559">
    <property type="entry name" value="WHD_DRP"/>
    <property type="match status" value="1"/>
</dbReference>
<feature type="domain" description="Disease resistance N-terminal" evidence="9">
    <location>
        <begin position="12"/>
        <end position="91"/>
    </location>
</feature>
<dbReference type="FunFam" id="1.10.10.10:FF:000322">
    <property type="entry name" value="Probable disease resistance protein At1g63360"/>
    <property type="match status" value="1"/>
</dbReference>
<keyword evidence="13" id="KW-1185">Reference proteome</keyword>
<dbReference type="InterPro" id="IPR002182">
    <property type="entry name" value="NB-ARC"/>
</dbReference>
<dbReference type="InterPro" id="IPR042197">
    <property type="entry name" value="Apaf_helical"/>
</dbReference>
<feature type="domain" description="NB-ARC" evidence="8">
    <location>
        <begin position="190"/>
        <end position="351"/>
    </location>
</feature>
<dbReference type="PANTHER" id="PTHR23155">
    <property type="entry name" value="DISEASE RESISTANCE PROTEIN RP"/>
    <property type="match status" value="1"/>
</dbReference>
<dbReference type="GO" id="GO:0002758">
    <property type="term" value="P:innate immune response-activating signaling pathway"/>
    <property type="evidence" value="ECO:0007669"/>
    <property type="project" value="UniProtKB-ARBA"/>
</dbReference>
<protein>
    <recommendedName>
        <fullName evidence="14">Rx N-terminal domain-containing protein</fullName>
    </recommendedName>
</protein>
<dbReference type="SUPFAM" id="SSF52540">
    <property type="entry name" value="P-loop containing nucleoside triphosphate hydrolases"/>
    <property type="match status" value="1"/>
</dbReference>
<dbReference type="Proteomes" id="UP000006038">
    <property type="component" value="Chromosome 9"/>
</dbReference>
<evidence type="ECO:0000259" key="9">
    <source>
        <dbReference type="Pfam" id="PF18052"/>
    </source>
</evidence>
<feature type="domain" description="Disease resistance R13L4/SHOC-2-like LRR" evidence="11">
    <location>
        <begin position="563"/>
        <end position="922"/>
    </location>
</feature>
<evidence type="ECO:0000259" key="10">
    <source>
        <dbReference type="Pfam" id="PF23559"/>
    </source>
</evidence>
<evidence type="ECO:0000313" key="13">
    <source>
        <dbReference type="Proteomes" id="UP000006038"/>
    </source>
</evidence>
<dbReference type="InterPro" id="IPR036388">
    <property type="entry name" value="WH-like_DNA-bd_sf"/>
</dbReference>
<reference evidence="12" key="2">
    <citation type="submission" date="2013-04" db="UniProtKB">
        <authorList>
            <consortium name="EnsemblPlants"/>
        </authorList>
    </citation>
    <scope>IDENTIFICATION</scope>
</reference>
<dbReference type="GO" id="GO:0009626">
    <property type="term" value="P:plant-type hypersensitive response"/>
    <property type="evidence" value="ECO:0007669"/>
    <property type="project" value="UniProtKB-ARBA"/>
</dbReference>
<dbReference type="AlphaFoldDB" id="J3N074"/>
<dbReference type="GO" id="GO:0043531">
    <property type="term" value="F:ADP binding"/>
    <property type="evidence" value="ECO:0007669"/>
    <property type="project" value="InterPro"/>
</dbReference>
<evidence type="ECO:0000256" key="5">
    <source>
        <dbReference type="ARBA" id="ARBA00022821"/>
    </source>
</evidence>
<comment type="similarity">
    <text evidence="1">Belongs to the disease resistance NB-LRR family.</text>
</comment>
<dbReference type="InterPro" id="IPR055414">
    <property type="entry name" value="LRR_R13L4/SHOC2-like"/>
</dbReference>
<feature type="domain" description="Disease resistance protein winged helix" evidence="10">
    <location>
        <begin position="443"/>
        <end position="511"/>
    </location>
</feature>
<dbReference type="InterPro" id="IPR058922">
    <property type="entry name" value="WHD_DRP"/>
</dbReference>
<keyword evidence="5" id="KW-0611">Plant defense</keyword>
<dbReference type="eggNOG" id="KOG4658">
    <property type="taxonomic scope" value="Eukaryota"/>
</dbReference>
<feature type="region of interest" description="Disordered" evidence="7">
    <location>
        <begin position="136"/>
        <end position="171"/>
    </location>
</feature>
<dbReference type="InterPro" id="IPR044974">
    <property type="entry name" value="Disease_R_plants"/>
</dbReference>
<keyword evidence="6" id="KW-0175">Coiled coil</keyword>
<keyword evidence="2" id="KW-0433">Leucine-rich repeat</keyword>
<dbReference type="EnsemblPlants" id="OB09G26530.1">
    <property type="protein sequence ID" value="OB09G26530.1"/>
    <property type="gene ID" value="OB09G26530"/>
</dbReference>
<accession>J3N074</accession>
<dbReference type="OMA" id="KAKCRCL"/>
<dbReference type="Gene3D" id="1.20.5.4130">
    <property type="match status" value="1"/>
</dbReference>
<sequence>MELVVGASESTVKSLLGKLGGLLAQEYSLIRGVEGDLHFINDELTSMQAFLRQLGETGGGRVDDHRVRDWMKQIRDITYDIEDCVDDSANRIHGLSRDVCCYFLSNSVYEVLTWWPRRDVAAKIASLKMRAQQIGERRQRYGVENPKTPDPADGSDKPPASSRKAGFDAASNQDPSLELVVTKEPVGLNKYMDDALKNWIADKDKAGVLAIVGYGGVGKTSLANSLYREFGDQFDQRAMITVSQTSDVDAILKNIKDQVTSHNNQEQQGGHSDNRLLKGLRGVMASQTHAQCMGEATWTKIRNSLPEKGSKVIVTTRFQAVATTCARDPNSDHSREVKPLDLNESKQLFTQAFDESKGTKEVENILENVWKMCGGLPLAIVTVAGLVACNPDKLPLNICSSLFPESTRDAKKEVNQEEVARIISHCYNDMPAEIKTCSLYLSIFPKGHRIGRKRLTRRWIAEGFVFEKDGMSVEEVAETYFNHLIRRKIVRAVKHSSSGKVKHCVVHDMILEHIVAKAAEENFITVVGGHWFMQPASSKVRRLSLQGSDAKRSKDTEKMNLTHVRSLTMFDNLNQLPSHSFRFGIVQVLDLEGCKGFRKQHTKEICEMVLLKYLSLRGTDAKKLHNTIKNLLKLETLDVRETKIVELPKAICNLERLVNIFGGNKITRQALKLPDELMKRTKMRAMRVLSGVEIAGEAGVLHHLTELRKLAIYKLNIKSDMALKDLLSSIWYLGGYSLHTLLIEDESPELLQLMSSLPSPPKFLTALELSAKIVKLPDWIAQLDVLNKLTLSVTALRTDNLEDLSKLKALFSLTFSLAPSKQDPETVTMIQGNRAYPKADIIIPAGGFEKLKLLRFSAPFLPLLTFSRKAMEHLQRLELRFSMLEGLHGVEFLESLKEVHLSLRMKKQDHPEINEKAAEHIKKWIEDDITGSNGSSKAKIIFDQYYEGL</sequence>
<evidence type="ECO:0000256" key="3">
    <source>
        <dbReference type="ARBA" id="ARBA00022737"/>
    </source>
</evidence>
<dbReference type="Gene3D" id="3.80.10.10">
    <property type="entry name" value="Ribonuclease Inhibitor"/>
    <property type="match status" value="1"/>
</dbReference>
<evidence type="ECO:0008006" key="14">
    <source>
        <dbReference type="Google" id="ProtNLM"/>
    </source>
</evidence>
<dbReference type="InterPro" id="IPR027417">
    <property type="entry name" value="P-loop_NTPase"/>
</dbReference>
<dbReference type="SUPFAM" id="SSF52058">
    <property type="entry name" value="L domain-like"/>
    <property type="match status" value="1"/>
</dbReference>
<dbReference type="Pfam" id="PF00931">
    <property type="entry name" value="NB-ARC"/>
    <property type="match status" value="1"/>
</dbReference>
<evidence type="ECO:0000259" key="11">
    <source>
        <dbReference type="Pfam" id="PF23598"/>
    </source>
</evidence>
<dbReference type="Pfam" id="PF23598">
    <property type="entry name" value="LRR_14"/>
    <property type="match status" value="1"/>
</dbReference>
<dbReference type="PANTHER" id="PTHR23155:SF947">
    <property type="entry name" value="DISEASE RESISTANCE PROTEIN RPP13"/>
    <property type="match status" value="1"/>
</dbReference>
<dbReference type="Gramene" id="OB09G26530.1">
    <property type="protein sequence ID" value="OB09G26530.1"/>
    <property type="gene ID" value="OB09G26530"/>
</dbReference>
<dbReference type="InterPro" id="IPR038005">
    <property type="entry name" value="RX-like_CC"/>
</dbReference>
<dbReference type="Gene3D" id="1.10.10.10">
    <property type="entry name" value="Winged helix-like DNA-binding domain superfamily/Winged helix DNA-binding domain"/>
    <property type="match status" value="1"/>
</dbReference>
<dbReference type="Pfam" id="PF18052">
    <property type="entry name" value="Rx_N"/>
    <property type="match status" value="1"/>
</dbReference>
<dbReference type="Gene3D" id="3.40.50.300">
    <property type="entry name" value="P-loop containing nucleotide triphosphate hydrolases"/>
    <property type="match status" value="1"/>
</dbReference>
<evidence type="ECO:0000256" key="2">
    <source>
        <dbReference type="ARBA" id="ARBA00022614"/>
    </source>
</evidence>
<reference evidence="12" key="1">
    <citation type="journal article" date="2013" name="Nat. Commun.">
        <title>Whole-genome sequencing of Oryza brachyantha reveals mechanisms underlying Oryza genome evolution.</title>
        <authorList>
            <person name="Chen J."/>
            <person name="Huang Q."/>
            <person name="Gao D."/>
            <person name="Wang J."/>
            <person name="Lang Y."/>
            <person name="Liu T."/>
            <person name="Li B."/>
            <person name="Bai Z."/>
            <person name="Luis Goicoechea J."/>
            <person name="Liang C."/>
            <person name="Chen C."/>
            <person name="Zhang W."/>
            <person name="Sun S."/>
            <person name="Liao Y."/>
            <person name="Zhang X."/>
            <person name="Yang L."/>
            <person name="Song C."/>
            <person name="Wang M."/>
            <person name="Shi J."/>
            <person name="Liu G."/>
            <person name="Liu J."/>
            <person name="Zhou H."/>
            <person name="Zhou W."/>
            <person name="Yu Q."/>
            <person name="An N."/>
            <person name="Chen Y."/>
            <person name="Cai Q."/>
            <person name="Wang B."/>
            <person name="Liu B."/>
            <person name="Min J."/>
            <person name="Huang Y."/>
            <person name="Wu H."/>
            <person name="Li Z."/>
            <person name="Zhang Y."/>
            <person name="Yin Y."/>
            <person name="Song W."/>
            <person name="Jiang J."/>
            <person name="Jackson S.A."/>
            <person name="Wing R.A."/>
            <person name="Wang J."/>
            <person name="Chen M."/>
        </authorList>
    </citation>
    <scope>NUCLEOTIDE SEQUENCE [LARGE SCALE GENOMIC DNA]</scope>
    <source>
        <strain evidence="12">cv. IRGC 101232</strain>
    </source>
</reference>
<organism evidence="12">
    <name type="scientific">Oryza brachyantha</name>
    <name type="common">malo sina</name>
    <dbReference type="NCBI Taxonomy" id="4533"/>
    <lineage>
        <taxon>Eukaryota</taxon>
        <taxon>Viridiplantae</taxon>
        <taxon>Streptophyta</taxon>
        <taxon>Embryophyta</taxon>
        <taxon>Tracheophyta</taxon>
        <taxon>Spermatophyta</taxon>
        <taxon>Magnoliopsida</taxon>
        <taxon>Liliopsida</taxon>
        <taxon>Poales</taxon>
        <taxon>Poaceae</taxon>
        <taxon>BOP clade</taxon>
        <taxon>Oryzoideae</taxon>
        <taxon>Oryzeae</taxon>
        <taxon>Oryzinae</taxon>
        <taxon>Oryza</taxon>
    </lineage>
</organism>
<dbReference type="GO" id="GO:0042742">
    <property type="term" value="P:defense response to bacterium"/>
    <property type="evidence" value="ECO:0007669"/>
    <property type="project" value="UniProtKB-ARBA"/>
</dbReference>
<evidence type="ECO:0000256" key="7">
    <source>
        <dbReference type="SAM" id="MobiDB-lite"/>
    </source>
</evidence>
<dbReference type="CDD" id="cd14798">
    <property type="entry name" value="RX-CC_like"/>
    <property type="match status" value="1"/>
</dbReference>
<dbReference type="Gene3D" id="1.10.8.430">
    <property type="entry name" value="Helical domain of apoptotic protease-activating factors"/>
    <property type="match status" value="1"/>
</dbReference>
<dbReference type="InterPro" id="IPR041118">
    <property type="entry name" value="Rx_N"/>
</dbReference>
<keyword evidence="3" id="KW-0677">Repeat</keyword>
<proteinExistence type="inferred from homology"/>
<evidence type="ECO:0000256" key="4">
    <source>
        <dbReference type="ARBA" id="ARBA00022741"/>
    </source>
</evidence>
<evidence type="ECO:0000313" key="12">
    <source>
        <dbReference type="EnsemblPlants" id="OB09G26530.1"/>
    </source>
</evidence>
<dbReference type="PRINTS" id="PR00364">
    <property type="entry name" value="DISEASERSIST"/>
</dbReference>